<evidence type="ECO:0000313" key="2">
    <source>
        <dbReference type="Proteomes" id="UP000571183"/>
    </source>
</evidence>
<organism evidence="1 2">
    <name type="scientific">Canibacter oris</name>
    <dbReference type="NCBI Taxonomy" id="1365628"/>
    <lineage>
        <taxon>Bacteria</taxon>
        <taxon>Bacillati</taxon>
        <taxon>Actinomycetota</taxon>
        <taxon>Actinomycetes</taxon>
        <taxon>Micrococcales</taxon>
        <taxon>Microbacteriaceae</taxon>
        <taxon>Canibacter</taxon>
    </lineage>
</organism>
<keyword evidence="2" id="KW-1185">Reference proteome</keyword>
<gene>
    <name evidence="1" type="ORF">F5897_000039</name>
</gene>
<proteinExistence type="predicted"/>
<dbReference type="Proteomes" id="UP000571183">
    <property type="component" value="Unassembled WGS sequence"/>
</dbReference>
<evidence type="ECO:0000313" key="1">
    <source>
        <dbReference type="EMBL" id="MBB4070763.1"/>
    </source>
</evidence>
<dbReference type="AlphaFoldDB" id="A0A840DGD3"/>
<reference evidence="1" key="1">
    <citation type="submission" date="2020-08" db="EMBL/GenBank/DDBJ databases">
        <title>Sequencing the genomes of 1000 actinobacteria strains.</title>
        <authorList>
            <person name="Klenk H.-P."/>
        </authorList>
    </citation>
    <scope>NUCLEOTIDE SEQUENCE [LARGE SCALE GENOMIC DNA]</scope>
    <source>
        <strain evidence="1">DSM 27064</strain>
    </source>
</reference>
<comment type="caution">
    <text evidence="1">The sequence shown here is derived from an EMBL/GenBank/DDBJ whole genome shotgun (WGS) entry which is preliminary data.</text>
</comment>
<name>A0A840DGD3_9MICO</name>
<dbReference type="EMBL" id="JACIFD010000001">
    <property type="protein sequence ID" value="MBB4070763.1"/>
    <property type="molecule type" value="Genomic_DNA"/>
</dbReference>
<protein>
    <submittedName>
        <fullName evidence="1">Uncharacterized protein</fullName>
    </submittedName>
</protein>
<sequence length="61" mass="6804">MLLNYVAAAADIRKLKKLWKMLKVLGGDNKLCFVAAMCVSRTSRCGCAGRHLPPQQSVWRV</sequence>
<accession>A0A840DGD3</accession>